<evidence type="ECO:0000256" key="1">
    <source>
        <dbReference type="ARBA" id="ARBA00022553"/>
    </source>
</evidence>
<comment type="caution">
    <text evidence="3">The sequence shown here is derived from an EMBL/GenBank/DDBJ whole genome shotgun (WGS) entry which is preliminary data.</text>
</comment>
<reference evidence="3 4" key="1">
    <citation type="submission" date="2019-07" db="EMBL/GenBank/DDBJ databases">
        <title>Genomic Encyclopedia of Type Strains, Phase IV (KMG-IV): sequencing the most valuable type-strain genomes for metagenomic binning, comparative biology and taxonomic classification.</title>
        <authorList>
            <person name="Goeker M."/>
        </authorList>
    </citation>
    <scope>NUCLEOTIDE SEQUENCE [LARGE SCALE GENOMIC DNA]</scope>
    <source>
        <strain evidence="3 4">DSM 44831</strain>
    </source>
</reference>
<dbReference type="InterPro" id="IPR000253">
    <property type="entry name" value="FHA_dom"/>
</dbReference>
<feature type="domain" description="FHA" evidence="2">
    <location>
        <begin position="125"/>
        <end position="184"/>
    </location>
</feature>
<dbReference type="SUPFAM" id="SSF49879">
    <property type="entry name" value="SMAD/FHA domain"/>
    <property type="match status" value="1"/>
</dbReference>
<evidence type="ECO:0000259" key="2">
    <source>
        <dbReference type="PROSITE" id="PS50006"/>
    </source>
</evidence>
<dbReference type="PANTHER" id="PTHR23308">
    <property type="entry name" value="NUCLEAR INHIBITOR OF PROTEIN PHOSPHATASE-1"/>
    <property type="match status" value="1"/>
</dbReference>
<evidence type="ECO:0000313" key="4">
    <source>
        <dbReference type="Proteomes" id="UP000798951"/>
    </source>
</evidence>
<dbReference type="EMBL" id="VMSD01000010">
    <property type="protein sequence ID" value="KAF0844883.1"/>
    <property type="molecule type" value="Genomic_DNA"/>
</dbReference>
<gene>
    <name evidence="3" type="ORF">FNL39_110115</name>
</gene>
<name>A0ABQ6YGF6_9NOCA</name>
<dbReference type="SMART" id="SM00240">
    <property type="entry name" value="FHA"/>
    <property type="match status" value="1"/>
</dbReference>
<dbReference type="CDD" id="cd00060">
    <property type="entry name" value="FHA"/>
    <property type="match status" value="1"/>
</dbReference>
<keyword evidence="4" id="KW-1185">Reference proteome</keyword>
<sequence>MAVCADGHQTQATDYCDVCGSALIGAAAPDPADLRLCPACSVPTSGRFCENCGYDSALPAPPPRTDSPAAASDTVGETGTVWVARVVADREFYDRVQARKGPDADRVAFPGFYPERRIELRGGEFLIGKRSASQGIVPEIDLGIAPADPGVSRAHALLRVGIDGALTVTDLGSTNGTSLDGSEASLSPQVPVPLRAGSRVHVGGWTTITIDTLS</sequence>
<dbReference type="InterPro" id="IPR008984">
    <property type="entry name" value="SMAD_FHA_dom_sf"/>
</dbReference>
<dbReference type="RefSeq" id="WP_067986906.1">
    <property type="nucleotide sequence ID" value="NZ_VMSD01000010.1"/>
</dbReference>
<proteinExistence type="predicted"/>
<dbReference type="InterPro" id="IPR050923">
    <property type="entry name" value="Cell_Proc_Reg/RNA_Proc"/>
</dbReference>
<dbReference type="PROSITE" id="PS50006">
    <property type="entry name" value="FHA_DOMAIN"/>
    <property type="match status" value="1"/>
</dbReference>
<dbReference type="Pfam" id="PF00498">
    <property type="entry name" value="FHA"/>
    <property type="match status" value="1"/>
</dbReference>
<keyword evidence="1" id="KW-0597">Phosphoprotein</keyword>
<dbReference type="Gene3D" id="2.60.200.20">
    <property type="match status" value="1"/>
</dbReference>
<evidence type="ECO:0000313" key="3">
    <source>
        <dbReference type="EMBL" id="KAF0844883.1"/>
    </source>
</evidence>
<organism evidence="3 4">
    <name type="scientific">Nocardia caishijiensis</name>
    <dbReference type="NCBI Taxonomy" id="184756"/>
    <lineage>
        <taxon>Bacteria</taxon>
        <taxon>Bacillati</taxon>
        <taxon>Actinomycetota</taxon>
        <taxon>Actinomycetes</taxon>
        <taxon>Mycobacteriales</taxon>
        <taxon>Nocardiaceae</taxon>
        <taxon>Nocardia</taxon>
    </lineage>
</organism>
<protein>
    <submittedName>
        <fullName evidence="3">FHA domain-containing protein</fullName>
    </submittedName>
</protein>
<dbReference type="Proteomes" id="UP000798951">
    <property type="component" value="Unassembled WGS sequence"/>
</dbReference>
<accession>A0ABQ6YGF6</accession>